<feature type="region of interest" description="Disordered" evidence="1">
    <location>
        <begin position="1"/>
        <end position="21"/>
    </location>
</feature>
<evidence type="ECO:0000313" key="2">
    <source>
        <dbReference type="EMBL" id="AOM42315.1"/>
    </source>
</evidence>
<dbReference type="Proteomes" id="UP000094600">
    <property type="component" value="Chromosome"/>
</dbReference>
<sequence length="61" mass="7046">MKDVTGMNEYHQQRGNLQNKVNKMNETIKSDSLNLGTLKNTIVKNKKQHNLIIRYAAYLSP</sequence>
<protein>
    <submittedName>
        <fullName evidence="2">Uncharacterized protein</fullName>
    </submittedName>
</protein>
<dbReference type="RefSeq" id="WP_069317951.1">
    <property type="nucleotide sequence ID" value="NZ_CAWNQJ010000001.1"/>
</dbReference>
<proteinExistence type="predicted"/>
<name>A0ABN4SAA9_XENHO</name>
<evidence type="ECO:0000313" key="3">
    <source>
        <dbReference type="Proteomes" id="UP000094600"/>
    </source>
</evidence>
<organism evidence="2 3">
    <name type="scientific">Xenorhabdus hominickii</name>
    <dbReference type="NCBI Taxonomy" id="351679"/>
    <lineage>
        <taxon>Bacteria</taxon>
        <taxon>Pseudomonadati</taxon>
        <taxon>Pseudomonadota</taxon>
        <taxon>Gammaproteobacteria</taxon>
        <taxon>Enterobacterales</taxon>
        <taxon>Morganellaceae</taxon>
        <taxon>Xenorhabdus</taxon>
    </lineage>
</organism>
<reference evidence="2 3" key="1">
    <citation type="submission" date="2016-06" db="EMBL/GenBank/DDBJ databases">
        <title>Bacterial characters and pathogenicity of Xenorhabdus hominickii from an entomopathogenic nematode, Steinernema monticolum.</title>
        <authorList>
            <person name="Park Y."/>
            <person name="Kim Y."/>
        </authorList>
    </citation>
    <scope>NUCLEOTIDE SEQUENCE [LARGE SCALE GENOMIC DNA]</scope>
    <source>
        <strain evidence="2 3">ANU1</strain>
    </source>
</reference>
<evidence type="ECO:0000256" key="1">
    <source>
        <dbReference type="SAM" id="MobiDB-lite"/>
    </source>
</evidence>
<accession>A0ABN4SAA9</accession>
<dbReference type="EMBL" id="CP016176">
    <property type="protein sequence ID" value="AOM42315.1"/>
    <property type="molecule type" value="Genomic_DNA"/>
</dbReference>
<keyword evidence="3" id="KW-1185">Reference proteome</keyword>
<gene>
    <name evidence="2" type="ORF">A9255_18185</name>
</gene>